<evidence type="ECO:0000313" key="8">
    <source>
        <dbReference type="EMBL" id="SVA91286.1"/>
    </source>
</evidence>
<accession>A0A381ZPW7</accession>
<evidence type="ECO:0000256" key="5">
    <source>
        <dbReference type="ARBA" id="ARBA00022989"/>
    </source>
</evidence>
<evidence type="ECO:0000256" key="4">
    <source>
        <dbReference type="ARBA" id="ARBA00022692"/>
    </source>
</evidence>
<keyword evidence="6 7" id="KW-0472">Membrane</keyword>
<evidence type="ECO:0000256" key="3">
    <source>
        <dbReference type="ARBA" id="ARBA00022475"/>
    </source>
</evidence>
<dbReference type="GO" id="GO:0005886">
    <property type="term" value="C:plasma membrane"/>
    <property type="evidence" value="ECO:0007669"/>
    <property type="project" value="UniProtKB-SubCell"/>
</dbReference>
<evidence type="ECO:0000256" key="1">
    <source>
        <dbReference type="ARBA" id="ARBA00004651"/>
    </source>
</evidence>
<feature type="transmembrane region" description="Helical" evidence="7">
    <location>
        <begin position="262"/>
        <end position="279"/>
    </location>
</feature>
<gene>
    <name evidence="8" type="ORF">METZ01_LOCUS144140</name>
</gene>
<protein>
    <recommendedName>
        <fullName evidence="9">Membrane transporter protein</fullName>
    </recommendedName>
</protein>
<dbReference type="PANTHER" id="PTHR30269">
    <property type="entry name" value="TRANSMEMBRANE PROTEIN YFCA"/>
    <property type="match status" value="1"/>
</dbReference>
<dbReference type="AlphaFoldDB" id="A0A381ZPW7"/>
<sequence length="282" mass="30280">MLFSPMVLVNKVAVSGVEYSWRKAAARVECLTMILDYELTTFICMIAIVLVAGTIKITLGVGFALIATPLLLLVMDANEVVGFIAPLILLQDLIILTQMWRWVPWRSAAILAVSATVIAPFASVLQTVLNPETLQITISITIIAAGITLLSGVKFSIKNEARALVVAGGISGVLFPLAGISGPPVALFLVNQRWEMATMRAVLAAFLVVLELVTIFAFAFRGVVNRDSLLLDTMMLPSLVVAVLISTVVLRRIDSNRYRTSVTTVIVLSALLGLASLIISSV</sequence>
<feature type="transmembrane region" description="Helical" evidence="7">
    <location>
        <begin position="136"/>
        <end position="157"/>
    </location>
</feature>
<dbReference type="PANTHER" id="PTHR30269:SF37">
    <property type="entry name" value="MEMBRANE TRANSPORTER PROTEIN"/>
    <property type="match status" value="1"/>
</dbReference>
<proteinExistence type="predicted"/>
<feature type="transmembrane region" description="Helical" evidence="7">
    <location>
        <begin position="229"/>
        <end position="250"/>
    </location>
</feature>
<evidence type="ECO:0000256" key="7">
    <source>
        <dbReference type="SAM" id="Phobius"/>
    </source>
</evidence>
<feature type="transmembrane region" description="Helical" evidence="7">
    <location>
        <begin position="80"/>
        <end position="102"/>
    </location>
</feature>
<dbReference type="Pfam" id="PF01925">
    <property type="entry name" value="TauE"/>
    <property type="match status" value="1"/>
</dbReference>
<keyword evidence="5 7" id="KW-1133">Transmembrane helix</keyword>
<name>A0A381ZPW7_9ZZZZ</name>
<feature type="transmembrane region" description="Helical" evidence="7">
    <location>
        <begin position="108"/>
        <end position="129"/>
    </location>
</feature>
<feature type="transmembrane region" description="Helical" evidence="7">
    <location>
        <begin position="163"/>
        <end position="190"/>
    </location>
</feature>
<evidence type="ECO:0000256" key="6">
    <source>
        <dbReference type="ARBA" id="ARBA00023136"/>
    </source>
</evidence>
<keyword evidence="3" id="KW-1003">Cell membrane</keyword>
<feature type="transmembrane region" description="Helical" evidence="7">
    <location>
        <begin position="202"/>
        <end position="223"/>
    </location>
</feature>
<keyword evidence="2" id="KW-0813">Transport</keyword>
<evidence type="ECO:0008006" key="9">
    <source>
        <dbReference type="Google" id="ProtNLM"/>
    </source>
</evidence>
<dbReference type="EMBL" id="UINC01022188">
    <property type="protein sequence ID" value="SVA91286.1"/>
    <property type="molecule type" value="Genomic_DNA"/>
</dbReference>
<dbReference type="InterPro" id="IPR002781">
    <property type="entry name" value="TM_pro_TauE-like"/>
</dbReference>
<reference evidence="8" key="1">
    <citation type="submission" date="2018-05" db="EMBL/GenBank/DDBJ databases">
        <authorList>
            <person name="Lanie J.A."/>
            <person name="Ng W.-L."/>
            <person name="Kazmierczak K.M."/>
            <person name="Andrzejewski T.M."/>
            <person name="Davidsen T.M."/>
            <person name="Wayne K.J."/>
            <person name="Tettelin H."/>
            <person name="Glass J.I."/>
            <person name="Rusch D."/>
            <person name="Podicherti R."/>
            <person name="Tsui H.-C.T."/>
            <person name="Winkler M.E."/>
        </authorList>
    </citation>
    <scope>NUCLEOTIDE SEQUENCE</scope>
</reference>
<feature type="transmembrane region" description="Helical" evidence="7">
    <location>
        <begin position="40"/>
        <end position="73"/>
    </location>
</feature>
<evidence type="ECO:0000256" key="2">
    <source>
        <dbReference type="ARBA" id="ARBA00022448"/>
    </source>
</evidence>
<keyword evidence="4 7" id="KW-0812">Transmembrane</keyword>
<dbReference type="InterPro" id="IPR052017">
    <property type="entry name" value="TSUP"/>
</dbReference>
<comment type="subcellular location">
    <subcellularLocation>
        <location evidence="1">Cell membrane</location>
        <topology evidence="1">Multi-pass membrane protein</topology>
    </subcellularLocation>
</comment>
<organism evidence="8">
    <name type="scientific">marine metagenome</name>
    <dbReference type="NCBI Taxonomy" id="408172"/>
    <lineage>
        <taxon>unclassified sequences</taxon>
        <taxon>metagenomes</taxon>
        <taxon>ecological metagenomes</taxon>
    </lineage>
</organism>